<dbReference type="AlphaFoldDB" id="A0ABD3HRB3"/>
<name>A0ABD3HRB3_9MARC</name>
<feature type="transmembrane region" description="Helical" evidence="2">
    <location>
        <begin position="219"/>
        <end position="241"/>
    </location>
</feature>
<keyword evidence="4" id="KW-1185">Reference proteome</keyword>
<feature type="transmembrane region" description="Helical" evidence="2">
    <location>
        <begin position="311"/>
        <end position="340"/>
    </location>
</feature>
<organism evidence="3 4">
    <name type="scientific">Riccia sorocarpa</name>
    <dbReference type="NCBI Taxonomy" id="122646"/>
    <lineage>
        <taxon>Eukaryota</taxon>
        <taxon>Viridiplantae</taxon>
        <taxon>Streptophyta</taxon>
        <taxon>Embryophyta</taxon>
        <taxon>Marchantiophyta</taxon>
        <taxon>Marchantiopsida</taxon>
        <taxon>Marchantiidae</taxon>
        <taxon>Marchantiales</taxon>
        <taxon>Ricciaceae</taxon>
        <taxon>Riccia</taxon>
    </lineage>
</organism>
<sequence>MAPFASLIAPASVPVFCNAIRPKSWLSPDTGVCVCILARKSIKRDHLRLSFRRFWPALIGIRSRNAVRGRGQKSERVLCSSVDGQSATGDPSSSSDNTGGRSPFLKWVLVAVGVAAAGVAVYMKIRNGDFTNSVSEQGPVLQVSPDAASSFSIKLPGFSLSLGERTPGWVYFFLLMAAGFGLFVSEEAMNVWVGASLARCLSYSSREAFFSSLSANASYIISTVIWVYWGVCISDMVPFYAGKLASKSGNQVREKLGVSKEKYEKVTATVQRYGNLIGFVERFSVGVRNPTAFLAGVAMSIGFLLRENPVAALAGVAAVVGAWTVFPYGAAAVASVYFFLRRHFKSP</sequence>
<reference evidence="3 4" key="1">
    <citation type="submission" date="2024-09" db="EMBL/GenBank/DDBJ databases">
        <title>Chromosome-scale assembly of Riccia sorocarpa.</title>
        <authorList>
            <person name="Paukszto L."/>
        </authorList>
    </citation>
    <scope>NUCLEOTIDE SEQUENCE [LARGE SCALE GENOMIC DNA]</scope>
    <source>
        <strain evidence="3">LP-2024</strain>
        <tissue evidence="3">Aerial parts of the thallus</tissue>
    </source>
</reference>
<dbReference type="PANTHER" id="PTHR30353:SF0">
    <property type="entry name" value="TRANSMEMBRANE PROTEIN"/>
    <property type="match status" value="1"/>
</dbReference>
<keyword evidence="2" id="KW-1133">Transmembrane helix</keyword>
<gene>
    <name evidence="3" type="ORF">R1sor_006530</name>
</gene>
<dbReference type="PANTHER" id="PTHR30353">
    <property type="entry name" value="INNER MEMBRANE PROTEIN DEDA-RELATED"/>
    <property type="match status" value="1"/>
</dbReference>
<dbReference type="Proteomes" id="UP001633002">
    <property type="component" value="Unassembled WGS sequence"/>
</dbReference>
<accession>A0ABD3HRB3</accession>
<dbReference type="EMBL" id="JBJQOH010000003">
    <property type="protein sequence ID" value="KAL3692879.1"/>
    <property type="molecule type" value="Genomic_DNA"/>
</dbReference>
<evidence type="ECO:0000256" key="2">
    <source>
        <dbReference type="SAM" id="Phobius"/>
    </source>
</evidence>
<feature type="compositionally biased region" description="Polar residues" evidence="1">
    <location>
        <begin position="82"/>
        <end position="99"/>
    </location>
</feature>
<dbReference type="InterPro" id="IPR032818">
    <property type="entry name" value="DedA-like"/>
</dbReference>
<evidence type="ECO:0000313" key="3">
    <source>
        <dbReference type="EMBL" id="KAL3692879.1"/>
    </source>
</evidence>
<keyword evidence="2" id="KW-0472">Membrane</keyword>
<comment type="caution">
    <text evidence="3">The sequence shown here is derived from an EMBL/GenBank/DDBJ whole genome shotgun (WGS) entry which is preliminary data.</text>
</comment>
<feature type="transmembrane region" description="Helical" evidence="2">
    <location>
        <begin position="104"/>
        <end position="123"/>
    </location>
</feature>
<proteinExistence type="predicted"/>
<keyword evidence="2" id="KW-0812">Transmembrane</keyword>
<feature type="transmembrane region" description="Helical" evidence="2">
    <location>
        <begin position="168"/>
        <end position="185"/>
    </location>
</feature>
<feature type="region of interest" description="Disordered" evidence="1">
    <location>
        <begin position="79"/>
        <end position="99"/>
    </location>
</feature>
<evidence type="ECO:0000313" key="4">
    <source>
        <dbReference type="Proteomes" id="UP001633002"/>
    </source>
</evidence>
<protein>
    <recommendedName>
        <fullName evidence="5">Transmembrane protein</fullName>
    </recommendedName>
</protein>
<evidence type="ECO:0008006" key="5">
    <source>
        <dbReference type="Google" id="ProtNLM"/>
    </source>
</evidence>
<evidence type="ECO:0000256" key="1">
    <source>
        <dbReference type="SAM" id="MobiDB-lite"/>
    </source>
</evidence>